<evidence type="ECO:0000313" key="3">
    <source>
        <dbReference type="Proteomes" id="UP000312032"/>
    </source>
</evidence>
<feature type="domain" description="WYL" evidence="1">
    <location>
        <begin position="140"/>
        <end position="207"/>
    </location>
</feature>
<keyword evidence="3" id="KW-1185">Reference proteome</keyword>
<sequence>MEQHNADILYRQTNLAFALLDDPRARSWEWIRTHVDGYQKLDRRTIQRDVQQLHEAGVPLVKRDGGVAIRHDDYELAPVRFTPAEATVVGLAGDLGRAGQLAAFARSGWTKLAAAGAQKNLELRDPYASFDDSTILDPATLTTVLKAIRRSRSVTLDYRRSPVDEPQRRSLDPWGFVPLSGRVYLVGFDLERDAPRSFRATKVSAVELSENPIQHPPVEDLFDVVRGSLSKARTDARLLVGEDYHDQFGPAVDGVVELRDVDREALIRAVASTDVDVTVNAPEDVKQDVIALLQEAVHD</sequence>
<reference evidence="2 3" key="1">
    <citation type="submission" date="2019-06" db="EMBL/GenBank/DDBJ databases">
        <authorList>
            <person name="Li J."/>
        </authorList>
    </citation>
    <scope>NUCLEOTIDE SEQUENCE [LARGE SCALE GENOMIC DNA]</scope>
    <source>
        <strain evidence="2 3">LMG 28165</strain>
    </source>
</reference>
<comment type="caution">
    <text evidence="2">The sequence shown here is derived from an EMBL/GenBank/DDBJ whole genome shotgun (WGS) entry which is preliminary data.</text>
</comment>
<dbReference type="EMBL" id="VDHJ01000007">
    <property type="protein sequence ID" value="TNL97614.1"/>
    <property type="molecule type" value="Genomic_DNA"/>
</dbReference>
<dbReference type="InterPro" id="IPR028349">
    <property type="entry name" value="PafC-like"/>
</dbReference>
<protein>
    <submittedName>
        <fullName evidence="2">WYL domain-containing protein</fullName>
    </submittedName>
</protein>
<dbReference type="InterPro" id="IPR051534">
    <property type="entry name" value="CBASS_pafABC_assoc_protein"/>
</dbReference>
<name>A0A5C4U3D3_9CORY</name>
<evidence type="ECO:0000259" key="1">
    <source>
        <dbReference type="Pfam" id="PF13280"/>
    </source>
</evidence>
<evidence type="ECO:0000313" key="2">
    <source>
        <dbReference type="EMBL" id="TNL97614.1"/>
    </source>
</evidence>
<organism evidence="2 3">
    <name type="scientific">Corynebacterium tapiri</name>
    <dbReference type="NCBI Taxonomy" id="1448266"/>
    <lineage>
        <taxon>Bacteria</taxon>
        <taxon>Bacillati</taxon>
        <taxon>Actinomycetota</taxon>
        <taxon>Actinomycetes</taxon>
        <taxon>Mycobacteriales</taxon>
        <taxon>Corynebacteriaceae</taxon>
        <taxon>Corynebacterium</taxon>
    </lineage>
</organism>
<dbReference type="OrthoDB" id="3268930at2"/>
<accession>A0A5C4U3D3</accession>
<proteinExistence type="predicted"/>
<dbReference type="PANTHER" id="PTHR34580">
    <property type="match status" value="1"/>
</dbReference>
<dbReference type="PROSITE" id="PS52050">
    <property type="entry name" value="WYL"/>
    <property type="match status" value="1"/>
</dbReference>
<dbReference type="InterPro" id="IPR026881">
    <property type="entry name" value="WYL_dom"/>
</dbReference>
<dbReference type="AlphaFoldDB" id="A0A5C4U3D3"/>
<gene>
    <name evidence="2" type="ORF">FHE74_05870</name>
</gene>
<dbReference type="Proteomes" id="UP000312032">
    <property type="component" value="Unassembled WGS sequence"/>
</dbReference>
<dbReference type="RefSeq" id="WP_139465577.1">
    <property type="nucleotide sequence ID" value="NZ_VDHJ01000007.1"/>
</dbReference>
<dbReference type="PIRSF" id="PIRSF016838">
    <property type="entry name" value="PafC"/>
    <property type="match status" value="1"/>
</dbReference>
<dbReference type="Pfam" id="PF13280">
    <property type="entry name" value="WYL"/>
    <property type="match status" value="1"/>
</dbReference>
<dbReference type="PANTHER" id="PTHR34580:SF3">
    <property type="entry name" value="PROTEIN PAFB"/>
    <property type="match status" value="1"/>
</dbReference>